<evidence type="ECO:0000313" key="4">
    <source>
        <dbReference type="EMBL" id="KAF2759732.1"/>
    </source>
</evidence>
<organism evidence="4 5">
    <name type="scientific">Pseudovirgaria hyperparasitica</name>
    <dbReference type="NCBI Taxonomy" id="470096"/>
    <lineage>
        <taxon>Eukaryota</taxon>
        <taxon>Fungi</taxon>
        <taxon>Dikarya</taxon>
        <taxon>Ascomycota</taxon>
        <taxon>Pezizomycotina</taxon>
        <taxon>Dothideomycetes</taxon>
        <taxon>Dothideomycetes incertae sedis</taxon>
        <taxon>Acrospermales</taxon>
        <taxon>Acrospermaceae</taxon>
        <taxon>Pseudovirgaria</taxon>
    </lineage>
</organism>
<evidence type="ECO:0000259" key="3">
    <source>
        <dbReference type="Pfam" id="PF17111"/>
    </source>
</evidence>
<dbReference type="PANTHER" id="PTHR36167">
    <property type="entry name" value="C2H2 FINGER DOMAIN TRANSCRIPTION FACTOR (EUROFUNG)-RELATED"/>
    <property type="match status" value="1"/>
</dbReference>
<feature type="coiled-coil region" evidence="1">
    <location>
        <begin position="117"/>
        <end position="178"/>
    </location>
</feature>
<evidence type="ECO:0000256" key="1">
    <source>
        <dbReference type="SAM" id="Coils"/>
    </source>
</evidence>
<evidence type="ECO:0000313" key="5">
    <source>
        <dbReference type="Proteomes" id="UP000799437"/>
    </source>
</evidence>
<dbReference type="GO" id="GO:0006355">
    <property type="term" value="P:regulation of DNA-templated transcription"/>
    <property type="evidence" value="ECO:0007669"/>
    <property type="project" value="InterPro"/>
</dbReference>
<dbReference type="AlphaFoldDB" id="A0A6A6WA51"/>
<dbReference type="RefSeq" id="XP_033602183.1">
    <property type="nucleotide sequence ID" value="XM_033740665.1"/>
</dbReference>
<sequence>MEAIAAVGVAASIVQLAGAGLQLSVILYEYVDSVSGADKRIKAIARDVELTSAVIQELGHTFSQNGTAQVMTASSIQTAESAVKECRYVFDELEAIVARSKDSRMAKFTMPFKDSKIQLLRANLDRWKSTLQLLMQALLHAQMVRNNDQDRAEVLRQRKELKRLIEAKKAAIKRYEDTMKATSSSEDSTLVEDLEPPERMQPGPKAMPSLGIKTFTAFVSSLAVPNKDNANHNDLENLNRDLDLNASVDQEGNTMSIDKTLTTPGVGSPKLLRTGRDKRGLITNESLALCIQHIQSLLQNIEVVESQLDQYAGQTTQTIEAEMQLQAAYAKTRDALDTIIDGTEKHSSTNKIKYNQRASSCGYCDNRGILCIHVGIEARSKGHKASTRLAYMRGCRTCRADRRKVLVR</sequence>
<dbReference type="InterPro" id="IPR039327">
    <property type="entry name" value="CON7-like"/>
</dbReference>
<protein>
    <recommendedName>
        <fullName evidence="3">Azaphilone pigments biosynthesis cluster protein L N-terminal domain-containing protein</fullName>
    </recommendedName>
</protein>
<dbReference type="InterPro" id="IPR031348">
    <property type="entry name" value="PigL_N"/>
</dbReference>
<accession>A0A6A6WA51</accession>
<dbReference type="Proteomes" id="UP000799437">
    <property type="component" value="Unassembled WGS sequence"/>
</dbReference>
<dbReference type="OrthoDB" id="5431013at2759"/>
<name>A0A6A6WA51_9PEZI</name>
<proteinExistence type="predicted"/>
<evidence type="ECO:0000256" key="2">
    <source>
        <dbReference type="SAM" id="MobiDB-lite"/>
    </source>
</evidence>
<keyword evidence="1" id="KW-0175">Coiled coil</keyword>
<dbReference type="EMBL" id="ML996569">
    <property type="protein sequence ID" value="KAF2759732.1"/>
    <property type="molecule type" value="Genomic_DNA"/>
</dbReference>
<feature type="domain" description="Azaphilone pigments biosynthesis cluster protein L N-terminal" evidence="3">
    <location>
        <begin position="6"/>
        <end position="153"/>
    </location>
</feature>
<reference evidence="4" key="1">
    <citation type="journal article" date="2020" name="Stud. Mycol.">
        <title>101 Dothideomycetes genomes: a test case for predicting lifestyles and emergence of pathogens.</title>
        <authorList>
            <person name="Haridas S."/>
            <person name="Albert R."/>
            <person name="Binder M."/>
            <person name="Bloem J."/>
            <person name="Labutti K."/>
            <person name="Salamov A."/>
            <person name="Andreopoulos B."/>
            <person name="Baker S."/>
            <person name="Barry K."/>
            <person name="Bills G."/>
            <person name="Bluhm B."/>
            <person name="Cannon C."/>
            <person name="Castanera R."/>
            <person name="Culley D."/>
            <person name="Daum C."/>
            <person name="Ezra D."/>
            <person name="Gonzalez J."/>
            <person name="Henrissat B."/>
            <person name="Kuo A."/>
            <person name="Liang C."/>
            <person name="Lipzen A."/>
            <person name="Lutzoni F."/>
            <person name="Magnuson J."/>
            <person name="Mondo S."/>
            <person name="Nolan M."/>
            <person name="Ohm R."/>
            <person name="Pangilinan J."/>
            <person name="Park H.-J."/>
            <person name="Ramirez L."/>
            <person name="Alfaro M."/>
            <person name="Sun H."/>
            <person name="Tritt A."/>
            <person name="Yoshinaga Y."/>
            <person name="Zwiers L.-H."/>
            <person name="Turgeon B."/>
            <person name="Goodwin S."/>
            <person name="Spatafora J."/>
            <person name="Crous P."/>
            <person name="Grigoriev I."/>
        </authorList>
    </citation>
    <scope>NUCLEOTIDE SEQUENCE</scope>
    <source>
        <strain evidence="4">CBS 121739</strain>
    </source>
</reference>
<feature type="region of interest" description="Disordered" evidence="2">
    <location>
        <begin position="178"/>
        <end position="207"/>
    </location>
</feature>
<keyword evidence="5" id="KW-1185">Reference proteome</keyword>
<dbReference type="GeneID" id="54481719"/>
<dbReference type="Pfam" id="PF17111">
    <property type="entry name" value="PigL_N"/>
    <property type="match status" value="1"/>
</dbReference>
<gene>
    <name evidence="4" type="ORF">EJ05DRAFT_307831</name>
</gene>
<dbReference type="PANTHER" id="PTHR36167:SF4">
    <property type="entry name" value="FUNGAL N-TERMINAL DOMAIN-CONTAINING PROTEIN"/>
    <property type="match status" value="1"/>
</dbReference>